<accession>A0A6L6Q7F5</accession>
<feature type="compositionally biased region" description="Polar residues" evidence="2">
    <location>
        <begin position="102"/>
        <end position="114"/>
    </location>
</feature>
<reference evidence="4 5" key="1">
    <citation type="submission" date="2019-11" db="EMBL/GenBank/DDBJ databases">
        <title>Type strains purchased from KCTC, JCM and DSMZ.</title>
        <authorList>
            <person name="Lu H."/>
        </authorList>
    </citation>
    <scope>NUCLEOTIDE SEQUENCE [LARGE SCALE GENOMIC DNA]</scope>
    <source>
        <strain evidence="4 5">KCTC 42409</strain>
    </source>
</reference>
<evidence type="ECO:0000256" key="2">
    <source>
        <dbReference type="SAM" id="MobiDB-lite"/>
    </source>
</evidence>
<dbReference type="GO" id="GO:0015627">
    <property type="term" value="C:type II protein secretion system complex"/>
    <property type="evidence" value="ECO:0007669"/>
    <property type="project" value="InterPro"/>
</dbReference>
<dbReference type="InterPro" id="IPR045584">
    <property type="entry name" value="Pilin-like"/>
</dbReference>
<dbReference type="Pfam" id="PF16732">
    <property type="entry name" value="ComP_DUS"/>
    <property type="match status" value="1"/>
</dbReference>
<keyword evidence="3" id="KW-0812">Transmembrane</keyword>
<comment type="caution">
    <text evidence="4">The sequence shown here is derived from an EMBL/GenBank/DDBJ whole genome shotgun (WGS) entry which is preliminary data.</text>
</comment>
<gene>
    <name evidence="4" type="ORF">GM668_27170</name>
</gene>
<evidence type="ECO:0000256" key="3">
    <source>
        <dbReference type="SAM" id="Phobius"/>
    </source>
</evidence>
<dbReference type="PROSITE" id="PS00409">
    <property type="entry name" value="PROKAR_NTER_METHYL"/>
    <property type="match status" value="1"/>
</dbReference>
<evidence type="ECO:0000313" key="5">
    <source>
        <dbReference type="Proteomes" id="UP000484015"/>
    </source>
</evidence>
<protein>
    <submittedName>
        <fullName evidence="4">Prepilin-type N-terminal cleavage/methylation domain-containing protein</fullName>
    </submittedName>
</protein>
<dbReference type="Gene3D" id="3.30.700.10">
    <property type="entry name" value="Glycoprotein, Type 4 Pilin"/>
    <property type="match status" value="1"/>
</dbReference>
<evidence type="ECO:0000313" key="4">
    <source>
        <dbReference type="EMBL" id="MTW05763.1"/>
    </source>
</evidence>
<dbReference type="RefSeq" id="WP_155442103.1">
    <property type="nucleotide sequence ID" value="NZ_WNLA01000029.1"/>
</dbReference>
<dbReference type="PRINTS" id="PR00813">
    <property type="entry name" value="BCTERIALGSPG"/>
</dbReference>
<name>A0A6L6Q7F5_9BURK</name>
<dbReference type="InterPro" id="IPR031982">
    <property type="entry name" value="PilE-like"/>
</dbReference>
<proteinExistence type="predicted"/>
<dbReference type="AlphaFoldDB" id="A0A6L6Q7F5"/>
<feature type="region of interest" description="Disordered" evidence="2">
    <location>
        <begin position="102"/>
        <end position="134"/>
    </location>
</feature>
<sequence length="134" mass="14213">MLNPIPPLRQRGFTLVELMVAVVIVGILGAVAYPSYIQHVVKSNRAAAQAHLLDLAQREQQYLADNRSYAASVSALNLTTPDAVSSKYSILIEVQDGPPPSFTITATPLTNGPQASDGALTINNAGTKSPASKW</sequence>
<dbReference type="EMBL" id="WNLA01000029">
    <property type="protein sequence ID" value="MTW05763.1"/>
    <property type="molecule type" value="Genomic_DNA"/>
</dbReference>
<keyword evidence="5" id="KW-1185">Reference proteome</keyword>
<dbReference type="OrthoDB" id="8592370at2"/>
<dbReference type="InterPro" id="IPR012902">
    <property type="entry name" value="N_methyl_site"/>
</dbReference>
<dbReference type="InterPro" id="IPR000983">
    <property type="entry name" value="Bac_GSPG_pilin"/>
</dbReference>
<dbReference type="GO" id="GO:0043683">
    <property type="term" value="P:type IV pilus assembly"/>
    <property type="evidence" value="ECO:0007669"/>
    <property type="project" value="InterPro"/>
</dbReference>
<dbReference type="GO" id="GO:0015628">
    <property type="term" value="P:protein secretion by the type II secretion system"/>
    <property type="evidence" value="ECO:0007669"/>
    <property type="project" value="InterPro"/>
</dbReference>
<evidence type="ECO:0000256" key="1">
    <source>
        <dbReference type="ARBA" id="ARBA00022481"/>
    </source>
</evidence>
<keyword evidence="1" id="KW-0488">Methylation</keyword>
<organism evidence="4 5">
    <name type="scientific">Pseudoduganella ginsengisoli</name>
    <dbReference type="NCBI Taxonomy" id="1462440"/>
    <lineage>
        <taxon>Bacteria</taxon>
        <taxon>Pseudomonadati</taxon>
        <taxon>Pseudomonadota</taxon>
        <taxon>Betaproteobacteria</taxon>
        <taxon>Burkholderiales</taxon>
        <taxon>Oxalobacteraceae</taxon>
        <taxon>Telluria group</taxon>
        <taxon>Pseudoduganella</taxon>
    </lineage>
</organism>
<dbReference type="NCBIfam" id="TIGR02532">
    <property type="entry name" value="IV_pilin_GFxxxE"/>
    <property type="match status" value="1"/>
</dbReference>
<keyword evidence="3" id="KW-1133">Transmembrane helix</keyword>
<dbReference type="Pfam" id="PF07963">
    <property type="entry name" value="N_methyl"/>
    <property type="match status" value="1"/>
</dbReference>
<keyword evidence="3" id="KW-0472">Membrane</keyword>
<feature type="compositionally biased region" description="Polar residues" evidence="2">
    <location>
        <begin position="121"/>
        <end position="134"/>
    </location>
</feature>
<feature type="transmembrane region" description="Helical" evidence="3">
    <location>
        <begin position="12"/>
        <end position="33"/>
    </location>
</feature>
<dbReference type="Proteomes" id="UP000484015">
    <property type="component" value="Unassembled WGS sequence"/>
</dbReference>
<dbReference type="SUPFAM" id="SSF54523">
    <property type="entry name" value="Pili subunits"/>
    <property type="match status" value="1"/>
</dbReference>